<evidence type="ECO:0000259" key="1">
    <source>
        <dbReference type="Pfam" id="PF20605"/>
    </source>
</evidence>
<proteinExistence type="predicted"/>
<name>A0A139XEA4_9CYAN</name>
<dbReference type="AlphaFoldDB" id="A0A139XEA4"/>
<dbReference type="Proteomes" id="UP000076925">
    <property type="component" value="Unassembled WGS sequence"/>
</dbReference>
<dbReference type="InterPro" id="IPR046765">
    <property type="entry name" value="Antitox_RHH"/>
</dbReference>
<feature type="domain" description="Antitoxin-like ribbon-helix-helix" evidence="1">
    <location>
        <begin position="23"/>
        <end position="66"/>
    </location>
</feature>
<protein>
    <recommendedName>
        <fullName evidence="1">Antitoxin-like ribbon-helix-helix domain-containing protein</fullName>
    </recommendedName>
</protein>
<keyword evidence="3" id="KW-1185">Reference proteome</keyword>
<comment type="caution">
    <text evidence="2">The sequence shown here is derived from an EMBL/GenBank/DDBJ whole genome shotgun (WGS) entry which is preliminary data.</text>
</comment>
<dbReference type="RefSeq" id="WP_017745178.1">
    <property type="nucleotide sequence ID" value="NZ_KQ976354.1"/>
</dbReference>
<gene>
    <name evidence="2" type="ORF">WA1_13025</name>
</gene>
<sequence>MKKIEQAVGHNKSQRIIHLPPNRQGEQALNAFVNLKASKQLKQLALNLDSAVQKLVFEALNDLFIKCLNNQ</sequence>
<evidence type="ECO:0000313" key="3">
    <source>
        <dbReference type="Proteomes" id="UP000076925"/>
    </source>
</evidence>
<evidence type="ECO:0000313" key="2">
    <source>
        <dbReference type="EMBL" id="KYC43020.1"/>
    </source>
</evidence>
<organism evidence="2 3">
    <name type="scientific">Scytonema hofmannii PCC 7110</name>
    <dbReference type="NCBI Taxonomy" id="128403"/>
    <lineage>
        <taxon>Bacteria</taxon>
        <taxon>Bacillati</taxon>
        <taxon>Cyanobacteriota</taxon>
        <taxon>Cyanophyceae</taxon>
        <taxon>Nostocales</taxon>
        <taxon>Scytonemataceae</taxon>
        <taxon>Scytonema</taxon>
    </lineage>
</organism>
<accession>A0A139XEA4</accession>
<reference evidence="2 3" key="1">
    <citation type="journal article" date="2013" name="Genome Biol. Evol.">
        <title>Genomes of Stigonematalean cyanobacteria (subsection V) and the evolution of oxygenic photosynthesis from prokaryotes to plastids.</title>
        <authorList>
            <person name="Dagan T."/>
            <person name="Roettger M."/>
            <person name="Stucken K."/>
            <person name="Landan G."/>
            <person name="Koch R."/>
            <person name="Major P."/>
            <person name="Gould S.B."/>
            <person name="Goremykin V.V."/>
            <person name="Rippka R."/>
            <person name="Tandeau de Marsac N."/>
            <person name="Gugger M."/>
            <person name="Lockhart P.J."/>
            <person name="Allen J.F."/>
            <person name="Brune I."/>
            <person name="Maus I."/>
            <person name="Puhler A."/>
            <person name="Martin W.F."/>
        </authorList>
    </citation>
    <scope>NUCLEOTIDE SEQUENCE [LARGE SCALE GENOMIC DNA]</scope>
    <source>
        <strain evidence="2 3">PCC 7110</strain>
    </source>
</reference>
<dbReference type="EMBL" id="ANNX02000016">
    <property type="protein sequence ID" value="KYC43020.1"/>
    <property type="molecule type" value="Genomic_DNA"/>
</dbReference>
<dbReference type="Pfam" id="PF20605">
    <property type="entry name" value="Antitox_RHH"/>
    <property type="match status" value="1"/>
</dbReference>